<sequence length="102" mass="10494">MMLLLVLTAIAFVATAVVARVLAASAPEGKLYCQAAGAASMVVGPFITLIAAFVLGKVGIGGEVLDAAATLRVAALPAFGTLFVGPIAFWFFRRQRRTVAVA</sequence>
<keyword evidence="1" id="KW-0472">Membrane</keyword>
<accession>A0A323UBB0</accession>
<dbReference type="EMBL" id="QKQS01000033">
    <property type="protein sequence ID" value="PZA09467.1"/>
    <property type="molecule type" value="Genomic_DNA"/>
</dbReference>
<dbReference type="AlphaFoldDB" id="A0A323UBB0"/>
<name>A0A323UBB0_RHOPL</name>
<feature type="transmembrane region" description="Helical" evidence="1">
    <location>
        <begin position="39"/>
        <end position="59"/>
    </location>
</feature>
<reference evidence="2 3" key="1">
    <citation type="submission" date="2018-06" db="EMBL/GenBank/DDBJ databases">
        <title>Draft Whole-Genome Sequence of the purple photosynthetic bacterium Rhodospeudomonas palustris XCP.</title>
        <authorList>
            <person name="Rayyan A."/>
            <person name="Meyer T.E."/>
            <person name="Kyndt J.A."/>
        </authorList>
    </citation>
    <scope>NUCLEOTIDE SEQUENCE [LARGE SCALE GENOMIC DNA]</scope>
    <source>
        <strain evidence="2 3">XCP</strain>
    </source>
</reference>
<evidence type="ECO:0000313" key="2">
    <source>
        <dbReference type="EMBL" id="PZA09467.1"/>
    </source>
</evidence>
<evidence type="ECO:0000256" key="1">
    <source>
        <dbReference type="SAM" id="Phobius"/>
    </source>
</evidence>
<dbReference type="RefSeq" id="WP_110788380.1">
    <property type="nucleotide sequence ID" value="NZ_QKQS01000033.1"/>
</dbReference>
<dbReference type="OrthoDB" id="8141269at2"/>
<gene>
    <name evidence="2" type="ORF">DNX69_23245</name>
</gene>
<feature type="transmembrane region" description="Helical" evidence="1">
    <location>
        <begin position="71"/>
        <end position="92"/>
    </location>
</feature>
<dbReference type="Proteomes" id="UP000248134">
    <property type="component" value="Unassembled WGS sequence"/>
</dbReference>
<comment type="caution">
    <text evidence="2">The sequence shown here is derived from an EMBL/GenBank/DDBJ whole genome shotgun (WGS) entry which is preliminary data.</text>
</comment>
<keyword evidence="1" id="KW-1133">Transmembrane helix</keyword>
<proteinExistence type="predicted"/>
<protein>
    <submittedName>
        <fullName evidence="2">Sodium:proton exchanger</fullName>
    </submittedName>
</protein>
<keyword evidence="1" id="KW-0812">Transmembrane</keyword>
<organism evidence="2 3">
    <name type="scientific">Rhodopseudomonas palustris</name>
    <dbReference type="NCBI Taxonomy" id="1076"/>
    <lineage>
        <taxon>Bacteria</taxon>
        <taxon>Pseudomonadati</taxon>
        <taxon>Pseudomonadota</taxon>
        <taxon>Alphaproteobacteria</taxon>
        <taxon>Hyphomicrobiales</taxon>
        <taxon>Nitrobacteraceae</taxon>
        <taxon>Rhodopseudomonas</taxon>
    </lineage>
</organism>
<evidence type="ECO:0000313" key="3">
    <source>
        <dbReference type="Proteomes" id="UP000248134"/>
    </source>
</evidence>